<keyword evidence="1" id="KW-0812">Transmembrane</keyword>
<keyword evidence="1" id="KW-0472">Membrane</keyword>
<reference evidence="2" key="2">
    <citation type="submission" date="2023-06" db="EMBL/GenBank/DDBJ databases">
        <authorList>
            <consortium name="Lawrence Berkeley National Laboratory"/>
            <person name="Haridas S."/>
            <person name="Hensen N."/>
            <person name="Bonometti L."/>
            <person name="Westerberg I."/>
            <person name="Brannstrom I.O."/>
            <person name="Guillou S."/>
            <person name="Cros-Aarteil S."/>
            <person name="Calhoun S."/>
            <person name="Kuo A."/>
            <person name="Mondo S."/>
            <person name="Pangilinan J."/>
            <person name="Riley R."/>
            <person name="Labutti K."/>
            <person name="Andreopoulos B."/>
            <person name="Lipzen A."/>
            <person name="Chen C."/>
            <person name="Yanf M."/>
            <person name="Daum C."/>
            <person name="Ng V."/>
            <person name="Clum A."/>
            <person name="Steindorff A."/>
            <person name="Ohm R."/>
            <person name="Martin F."/>
            <person name="Silar P."/>
            <person name="Natvig D."/>
            <person name="Lalanne C."/>
            <person name="Gautier V."/>
            <person name="Ament-Velasquez S.L."/>
            <person name="Kruys A."/>
            <person name="Hutchinson M.I."/>
            <person name="Powell A.J."/>
            <person name="Barry K."/>
            <person name="Miller A.N."/>
            <person name="Grigoriev I.V."/>
            <person name="Debuchy R."/>
            <person name="Gladieux P."/>
            <person name="Thoren M.H."/>
            <person name="Johannesson H."/>
        </authorList>
    </citation>
    <scope>NUCLEOTIDE SEQUENCE</scope>
    <source>
        <strain evidence="2">CBS 955.72</strain>
    </source>
</reference>
<accession>A0AAJ0H8M8</accession>
<dbReference type="AlphaFoldDB" id="A0AAJ0H8M8"/>
<keyword evidence="1" id="KW-1133">Transmembrane helix</keyword>
<organism evidence="2 3">
    <name type="scientific">Lasiosphaeria hispida</name>
    <dbReference type="NCBI Taxonomy" id="260671"/>
    <lineage>
        <taxon>Eukaryota</taxon>
        <taxon>Fungi</taxon>
        <taxon>Dikarya</taxon>
        <taxon>Ascomycota</taxon>
        <taxon>Pezizomycotina</taxon>
        <taxon>Sordariomycetes</taxon>
        <taxon>Sordariomycetidae</taxon>
        <taxon>Sordariales</taxon>
        <taxon>Lasiosphaeriaceae</taxon>
        <taxon>Lasiosphaeria</taxon>
    </lineage>
</organism>
<proteinExistence type="predicted"/>
<sequence length="252" mass="27361">MRPGTARLFRSVRCRTGAFWTLNRRRPMTRGKVWGGGLVKGNRVQHVGRKSVIGNVTNVFKPARGSHRPDLGRQRVCLGGGAGCCLTGPAISPEEGRKGGCVRPRTVLAARCLLCKDGSSPYHFKSSRRSVTQRPYFCSDVWARVGSCLPSAESEAMPHISHCFLRNRNVCGSNCRQVALGPVPTPNSNSPGSMSRARCNATTAHTRGGRASFPPPLLVLSLFLEGACCWATLLLLILRTRGEDRSVGYQAE</sequence>
<name>A0AAJ0H8M8_9PEZI</name>
<reference evidence="2" key="1">
    <citation type="journal article" date="2023" name="Mol. Phylogenet. Evol.">
        <title>Genome-scale phylogeny and comparative genomics of the fungal order Sordariales.</title>
        <authorList>
            <person name="Hensen N."/>
            <person name="Bonometti L."/>
            <person name="Westerberg I."/>
            <person name="Brannstrom I.O."/>
            <person name="Guillou S."/>
            <person name="Cros-Aarteil S."/>
            <person name="Calhoun S."/>
            <person name="Haridas S."/>
            <person name="Kuo A."/>
            <person name="Mondo S."/>
            <person name="Pangilinan J."/>
            <person name="Riley R."/>
            <person name="LaButti K."/>
            <person name="Andreopoulos B."/>
            <person name="Lipzen A."/>
            <person name="Chen C."/>
            <person name="Yan M."/>
            <person name="Daum C."/>
            <person name="Ng V."/>
            <person name="Clum A."/>
            <person name="Steindorff A."/>
            <person name="Ohm R.A."/>
            <person name="Martin F."/>
            <person name="Silar P."/>
            <person name="Natvig D.O."/>
            <person name="Lalanne C."/>
            <person name="Gautier V."/>
            <person name="Ament-Velasquez S.L."/>
            <person name="Kruys A."/>
            <person name="Hutchinson M.I."/>
            <person name="Powell A.J."/>
            <person name="Barry K."/>
            <person name="Miller A.N."/>
            <person name="Grigoriev I.V."/>
            <person name="Debuchy R."/>
            <person name="Gladieux P."/>
            <person name="Hiltunen Thoren M."/>
            <person name="Johannesson H."/>
        </authorList>
    </citation>
    <scope>NUCLEOTIDE SEQUENCE</scope>
    <source>
        <strain evidence="2">CBS 955.72</strain>
    </source>
</reference>
<evidence type="ECO:0000313" key="2">
    <source>
        <dbReference type="EMBL" id="KAK3343749.1"/>
    </source>
</evidence>
<comment type="caution">
    <text evidence="2">The sequence shown here is derived from an EMBL/GenBank/DDBJ whole genome shotgun (WGS) entry which is preliminary data.</text>
</comment>
<dbReference type="EMBL" id="JAUIQD010000007">
    <property type="protein sequence ID" value="KAK3343749.1"/>
    <property type="molecule type" value="Genomic_DNA"/>
</dbReference>
<dbReference type="Proteomes" id="UP001275084">
    <property type="component" value="Unassembled WGS sequence"/>
</dbReference>
<feature type="transmembrane region" description="Helical" evidence="1">
    <location>
        <begin position="217"/>
        <end position="238"/>
    </location>
</feature>
<evidence type="ECO:0000313" key="3">
    <source>
        <dbReference type="Proteomes" id="UP001275084"/>
    </source>
</evidence>
<keyword evidence="3" id="KW-1185">Reference proteome</keyword>
<protein>
    <submittedName>
        <fullName evidence="2">Uncharacterized protein</fullName>
    </submittedName>
</protein>
<evidence type="ECO:0000256" key="1">
    <source>
        <dbReference type="SAM" id="Phobius"/>
    </source>
</evidence>
<gene>
    <name evidence="2" type="ORF">B0T25DRAFT_306426</name>
</gene>